<dbReference type="SUPFAM" id="SSF57997">
    <property type="entry name" value="Tropomyosin"/>
    <property type="match status" value="1"/>
</dbReference>
<dbReference type="PANTHER" id="PTHR24112">
    <property type="entry name" value="LEUCINE-RICH REPEAT, ISOFORM F-RELATED"/>
    <property type="match status" value="1"/>
</dbReference>
<feature type="coiled-coil region" evidence="4">
    <location>
        <begin position="40"/>
        <end position="74"/>
    </location>
</feature>
<keyword evidence="2" id="KW-0677">Repeat</keyword>
<protein>
    <submittedName>
        <fullName evidence="6">Uncharacterized protein</fullName>
    </submittedName>
</protein>
<dbReference type="AlphaFoldDB" id="K0S7C7"/>
<evidence type="ECO:0000256" key="3">
    <source>
        <dbReference type="ARBA" id="ARBA00038315"/>
    </source>
</evidence>
<dbReference type="SMART" id="SM00368">
    <property type="entry name" value="LRR_RI"/>
    <property type="match status" value="3"/>
</dbReference>
<dbReference type="SUPFAM" id="SSF52047">
    <property type="entry name" value="RNI-like"/>
    <property type="match status" value="1"/>
</dbReference>
<keyword evidence="1" id="KW-0433">Leucine-rich repeat</keyword>
<evidence type="ECO:0000313" key="6">
    <source>
        <dbReference type="EMBL" id="EJK60829.1"/>
    </source>
</evidence>
<evidence type="ECO:0000256" key="2">
    <source>
        <dbReference type="ARBA" id="ARBA00022737"/>
    </source>
</evidence>
<accession>K0S7C7</accession>
<comment type="caution">
    <text evidence="6">The sequence shown here is derived from an EMBL/GenBank/DDBJ whole genome shotgun (WGS) entry which is preliminary data.</text>
</comment>
<dbReference type="Pfam" id="PF13516">
    <property type="entry name" value="LRR_6"/>
    <property type="match status" value="1"/>
</dbReference>
<evidence type="ECO:0000313" key="7">
    <source>
        <dbReference type="Proteomes" id="UP000266841"/>
    </source>
</evidence>
<dbReference type="EMBL" id="AGNL01020656">
    <property type="protein sequence ID" value="EJK60829.1"/>
    <property type="molecule type" value="Genomic_DNA"/>
</dbReference>
<reference evidence="6 7" key="1">
    <citation type="journal article" date="2012" name="Genome Biol.">
        <title>Genome and low-iron response of an oceanic diatom adapted to chronic iron limitation.</title>
        <authorList>
            <person name="Lommer M."/>
            <person name="Specht M."/>
            <person name="Roy A.S."/>
            <person name="Kraemer L."/>
            <person name="Andreson R."/>
            <person name="Gutowska M.A."/>
            <person name="Wolf J."/>
            <person name="Bergner S.V."/>
            <person name="Schilhabel M.B."/>
            <person name="Klostermeier U.C."/>
            <person name="Beiko R.G."/>
            <person name="Rosenstiel P."/>
            <person name="Hippler M."/>
            <person name="Laroche J."/>
        </authorList>
    </citation>
    <scope>NUCLEOTIDE SEQUENCE [LARGE SCALE GENOMIC DNA]</scope>
    <source>
        <strain evidence="6 7">CCMP1005</strain>
    </source>
</reference>
<keyword evidence="4" id="KW-0175">Coiled coil</keyword>
<dbReference type="OrthoDB" id="106882at2759"/>
<evidence type="ECO:0000256" key="1">
    <source>
        <dbReference type="ARBA" id="ARBA00022614"/>
    </source>
</evidence>
<gene>
    <name evidence="6" type="ORF">THAOC_18760</name>
</gene>
<dbReference type="Gene3D" id="3.80.10.10">
    <property type="entry name" value="Ribonuclease Inhibitor"/>
    <property type="match status" value="1"/>
</dbReference>
<feature type="region of interest" description="Disordered" evidence="5">
    <location>
        <begin position="1"/>
        <end position="24"/>
    </location>
</feature>
<dbReference type="InterPro" id="IPR001611">
    <property type="entry name" value="Leu-rich_rpt"/>
</dbReference>
<evidence type="ECO:0000256" key="5">
    <source>
        <dbReference type="SAM" id="MobiDB-lite"/>
    </source>
</evidence>
<comment type="similarity">
    <text evidence="3">Belongs to the PPP1R37 family.</text>
</comment>
<dbReference type="Proteomes" id="UP000266841">
    <property type="component" value="Unassembled WGS sequence"/>
</dbReference>
<proteinExistence type="inferred from homology"/>
<dbReference type="PANTHER" id="PTHR24112:SF9">
    <property type="entry name" value="PROTEIN PHOSPHATASE 1 REGULATORY SUBUNIT 37"/>
    <property type="match status" value="1"/>
</dbReference>
<keyword evidence="7" id="KW-1185">Reference proteome</keyword>
<evidence type="ECO:0000256" key="4">
    <source>
        <dbReference type="SAM" id="Coils"/>
    </source>
</evidence>
<dbReference type="InterPro" id="IPR032675">
    <property type="entry name" value="LRR_dom_sf"/>
</dbReference>
<dbReference type="InterPro" id="IPR051279">
    <property type="entry name" value="PP1-Reg/Actin-Interact_Protein"/>
</dbReference>
<name>K0S7C7_THAOC</name>
<sequence>MSSEQPSKKLRSGSGAPSTGGEAATIPDLCNVVAAMKSQLESFREWKVSAEERLERLETQNVLLGRRCGRLEEERDAALSQLSATSAAVESIKAGHDRLKQQCDYVDNKCSALQESLNDSVLRDPDWEYPEPDPDINFEELGFGEDGNPFTDIRDAAISLWRDSHEKIGSLDIKIGVEDDPALPPGKMTNHWIQLLKAIRLRYPMGQVDKYAKKPSISIENISWSAVMGGNSDLARALAFKNFGKLTLRNNRFRQGMCYVLSGLENVPSLNELVWDRNEISNLGGGGWGLKMFGQLSDRGTSLLRVILDASICNANLTKIYLASNNIETGGSTFLSDFISKDTPLRVLSLEGNNLNDDDALQIAQALKKNHHLMELNLESNEITNDGYSAIRRSIWAEGLTFNELYHCNHVVASSRVRTKVTIPAT</sequence>
<organism evidence="6 7">
    <name type="scientific">Thalassiosira oceanica</name>
    <name type="common">Marine diatom</name>
    <dbReference type="NCBI Taxonomy" id="159749"/>
    <lineage>
        <taxon>Eukaryota</taxon>
        <taxon>Sar</taxon>
        <taxon>Stramenopiles</taxon>
        <taxon>Ochrophyta</taxon>
        <taxon>Bacillariophyta</taxon>
        <taxon>Coscinodiscophyceae</taxon>
        <taxon>Thalassiosirophycidae</taxon>
        <taxon>Thalassiosirales</taxon>
        <taxon>Thalassiosiraceae</taxon>
        <taxon>Thalassiosira</taxon>
    </lineage>
</organism>